<dbReference type="EMBL" id="JAIRAU010000001">
    <property type="protein sequence ID" value="MBZ5708613.1"/>
    <property type="molecule type" value="Genomic_DNA"/>
</dbReference>
<evidence type="ECO:0008006" key="4">
    <source>
        <dbReference type="Google" id="ProtNLM"/>
    </source>
</evidence>
<sequence>MSLGVSILSFLLLEPTAASGEIPAPTPPCGVALSRLLDSAMSHGYSVDMDGQALSGTKGTARFKARCTDHHVALEFAEAAGGTLHINFNHENGRAILELVGRYPEIGTVSRVSIVDDFGAEPLTGSTLFAAETPSESAFVELDLSGAVVAESGDARLLNAEFEPVLSTSTGWSDAHVLMFALAGTTGGTEAQSMAKLMLTAVVPDPRGTKSILAMGAACGTSAVTCTLAATWFPTLAPPCVKESVICGDMIVTAVGCAVFSCED</sequence>
<proteinExistence type="predicted"/>
<accession>A0ABS7TK52</accession>
<keyword evidence="1" id="KW-0732">Signal</keyword>
<dbReference type="Proteomes" id="UP001139031">
    <property type="component" value="Unassembled WGS sequence"/>
</dbReference>
<gene>
    <name evidence="2" type="ORF">K7C98_05035</name>
</gene>
<name>A0ABS7TK52_9BACT</name>
<feature type="signal peptide" evidence="1">
    <location>
        <begin position="1"/>
        <end position="20"/>
    </location>
</feature>
<organism evidence="2 3">
    <name type="scientific">Nannocystis pusilla</name>
    <dbReference type="NCBI Taxonomy" id="889268"/>
    <lineage>
        <taxon>Bacteria</taxon>
        <taxon>Pseudomonadati</taxon>
        <taxon>Myxococcota</taxon>
        <taxon>Polyangia</taxon>
        <taxon>Nannocystales</taxon>
        <taxon>Nannocystaceae</taxon>
        <taxon>Nannocystis</taxon>
    </lineage>
</organism>
<feature type="chain" id="PRO_5047173788" description="Lipoprotein" evidence="1">
    <location>
        <begin position="21"/>
        <end position="264"/>
    </location>
</feature>
<comment type="caution">
    <text evidence="2">The sequence shown here is derived from an EMBL/GenBank/DDBJ whole genome shotgun (WGS) entry which is preliminary data.</text>
</comment>
<evidence type="ECO:0000256" key="1">
    <source>
        <dbReference type="SAM" id="SignalP"/>
    </source>
</evidence>
<evidence type="ECO:0000313" key="2">
    <source>
        <dbReference type="EMBL" id="MBZ5708613.1"/>
    </source>
</evidence>
<keyword evidence="3" id="KW-1185">Reference proteome</keyword>
<evidence type="ECO:0000313" key="3">
    <source>
        <dbReference type="Proteomes" id="UP001139031"/>
    </source>
</evidence>
<dbReference type="RefSeq" id="WP_224190361.1">
    <property type="nucleotide sequence ID" value="NZ_JAIRAU010000001.1"/>
</dbReference>
<reference evidence="2" key="1">
    <citation type="submission" date="2021-08" db="EMBL/GenBank/DDBJ databases">
        <authorList>
            <person name="Stevens D.C."/>
        </authorList>
    </citation>
    <scope>NUCLEOTIDE SEQUENCE</scope>
    <source>
        <strain evidence="2">DSM 53165</strain>
    </source>
</reference>
<protein>
    <recommendedName>
        <fullName evidence="4">Lipoprotein</fullName>
    </recommendedName>
</protein>